<feature type="transmembrane region" description="Helical" evidence="1">
    <location>
        <begin position="12"/>
        <end position="33"/>
    </location>
</feature>
<feature type="transmembrane region" description="Helical" evidence="1">
    <location>
        <begin position="97"/>
        <end position="120"/>
    </location>
</feature>
<dbReference type="EMBL" id="JAVFWL010000003">
    <property type="protein sequence ID" value="KAK6741873.1"/>
    <property type="molecule type" value="Genomic_DNA"/>
</dbReference>
<name>A0ABR1CVQ0_NECAM</name>
<keyword evidence="1" id="KW-0812">Transmembrane</keyword>
<evidence type="ECO:0000313" key="3">
    <source>
        <dbReference type="Proteomes" id="UP001303046"/>
    </source>
</evidence>
<evidence type="ECO:0000256" key="1">
    <source>
        <dbReference type="SAM" id="Phobius"/>
    </source>
</evidence>
<keyword evidence="3" id="KW-1185">Reference proteome</keyword>
<organism evidence="2 3">
    <name type="scientific">Necator americanus</name>
    <name type="common">Human hookworm</name>
    <dbReference type="NCBI Taxonomy" id="51031"/>
    <lineage>
        <taxon>Eukaryota</taxon>
        <taxon>Metazoa</taxon>
        <taxon>Ecdysozoa</taxon>
        <taxon>Nematoda</taxon>
        <taxon>Chromadorea</taxon>
        <taxon>Rhabditida</taxon>
        <taxon>Rhabditina</taxon>
        <taxon>Rhabditomorpha</taxon>
        <taxon>Strongyloidea</taxon>
        <taxon>Ancylostomatidae</taxon>
        <taxon>Bunostominae</taxon>
        <taxon>Necator</taxon>
    </lineage>
</organism>
<sequence length="180" mass="20159">MAKDDTKELAAGLMEILVIPITVVVSIVCHVLIRNHFRKVGGFTEKVKRMQTRLSTSIYLQGVIHSVLVLGVALIIPFNLLVAVLTNDYGTMLTFAVYYNLFLTALFRWYPAVTGGLMLWSVRGFFQQQKIQAVVSAAPTTLPLSCSTRFPSFTFTQCITDNVSRYIIKCSIAILFEQDQ</sequence>
<comment type="caution">
    <text evidence="2">The sequence shown here is derived from an EMBL/GenBank/DDBJ whole genome shotgun (WGS) entry which is preliminary data.</text>
</comment>
<keyword evidence="1" id="KW-0472">Membrane</keyword>
<evidence type="ECO:0008006" key="4">
    <source>
        <dbReference type="Google" id="ProtNLM"/>
    </source>
</evidence>
<feature type="transmembrane region" description="Helical" evidence="1">
    <location>
        <begin position="58"/>
        <end position="85"/>
    </location>
</feature>
<gene>
    <name evidence="2" type="primary">Necator_chrIII.g10392</name>
    <name evidence="2" type="ORF">RB195_009627</name>
</gene>
<proteinExistence type="predicted"/>
<dbReference type="Proteomes" id="UP001303046">
    <property type="component" value="Unassembled WGS sequence"/>
</dbReference>
<accession>A0ABR1CVQ0</accession>
<keyword evidence="1" id="KW-1133">Transmembrane helix</keyword>
<reference evidence="2 3" key="1">
    <citation type="submission" date="2023-08" db="EMBL/GenBank/DDBJ databases">
        <title>A Necator americanus chromosomal reference genome.</title>
        <authorList>
            <person name="Ilik V."/>
            <person name="Petrzelkova K.J."/>
            <person name="Pardy F."/>
            <person name="Fuh T."/>
            <person name="Niatou-Singa F.S."/>
            <person name="Gouil Q."/>
            <person name="Baker L."/>
            <person name="Ritchie M.E."/>
            <person name="Jex A.R."/>
            <person name="Gazzola D."/>
            <person name="Li H."/>
            <person name="Toshio Fujiwara R."/>
            <person name="Zhan B."/>
            <person name="Aroian R.V."/>
            <person name="Pafco B."/>
            <person name="Schwarz E.M."/>
        </authorList>
    </citation>
    <scope>NUCLEOTIDE SEQUENCE [LARGE SCALE GENOMIC DNA]</scope>
    <source>
        <strain evidence="2 3">Aroian</strain>
        <tissue evidence="2">Whole animal</tissue>
    </source>
</reference>
<evidence type="ECO:0000313" key="2">
    <source>
        <dbReference type="EMBL" id="KAK6741873.1"/>
    </source>
</evidence>
<protein>
    <recommendedName>
        <fullName evidence="4">G protein-coupled receptor</fullName>
    </recommendedName>
</protein>